<dbReference type="AlphaFoldDB" id="A0AAU8FJH7"/>
<dbReference type="PANTHER" id="PTHR36503">
    <property type="entry name" value="BLR2520 PROTEIN"/>
    <property type="match status" value="1"/>
</dbReference>
<organism evidence="2">
    <name type="scientific">Dyadobacter sp. 676</name>
    <dbReference type="NCBI Taxonomy" id="3088362"/>
    <lineage>
        <taxon>Bacteria</taxon>
        <taxon>Pseudomonadati</taxon>
        <taxon>Bacteroidota</taxon>
        <taxon>Cytophagia</taxon>
        <taxon>Cytophagales</taxon>
        <taxon>Spirosomataceae</taxon>
        <taxon>Dyadobacter</taxon>
    </lineage>
</organism>
<sequence>MEFKINQITPLLLVRDLDGSIAFYTQQLGFALAFRYEDFYAGIENDGHSIHLKTTYKPEQGEARPKNKEEIDLLFAVDNITSLFETISKKGVQIVQPLREMPYGNEFYIADPDGHVIAFVDR</sequence>
<dbReference type="Gene3D" id="3.10.180.10">
    <property type="entry name" value="2,3-Dihydroxybiphenyl 1,2-Dioxygenase, domain 1"/>
    <property type="match status" value="1"/>
</dbReference>
<accession>A0AAU8FJH7</accession>
<proteinExistence type="predicted"/>
<dbReference type="Pfam" id="PF00903">
    <property type="entry name" value="Glyoxalase"/>
    <property type="match status" value="1"/>
</dbReference>
<name>A0AAU8FJH7_9BACT</name>
<dbReference type="InterPro" id="IPR004360">
    <property type="entry name" value="Glyas_Fos-R_dOase_dom"/>
</dbReference>
<dbReference type="PANTHER" id="PTHR36503:SF3">
    <property type="entry name" value="BLR0126 PROTEIN"/>
    <property type="match status" value="1"/>
</dbReference>
<dbReference type="SUPFAM" id="SSF54593">
    <property type="entry name" value="Glyoxalase/Bleomycin resistance protein/Dihydroxybiphenyl dioxygenase"/>
    <property type="match status" value="1"/>
</dbReference>
<protein>
    <submittedName>
        <fullName evidence="2">VOC family protein</fullName>
    </submittedName>
</protein>
<dbReference type="EMBL" id="CP159289">
    <property type="protein sequence ID" value="XCH24711.1"/>
    <property type="molecule type" value="Genomic_DNA"/>
</dbReference>
<evidence type="ECO:0000259" key="1">
    <source>
        <dbReference type="PROSITE" id="PS51819"/>
    </source>
</evidence>
<dbReference type="PROSITE" id="PS51819">
    <property type="entry name" value="VOC"/>
    <property type="match status" value="1"/>
</dbReference>
<dbReference type="InterPro" id="IPR029068">
    <property type="entry name" value="Glyas_Bleomycin-R_OHBP_Dase"/>
</dbReference>
<dbReference type="RefSeq" id="WP_353720026.1">
    <property type="nucleotide sequence ID" value="NZ_CP159289.1"/>
</dbReference>
<gene>
    <name evidence="2" type="ORF">ABV298_31210</name>
</gene>
<feature type="domain" description="VOC" evidence="1">
    <location>
        <begin position="4"/>
        <end position="122"/>
    </location>
</feature>
<reference evidence="2" key="1">
    <citation type="submission" date="2024-06" db="EMBL/GenBank/DDBJ databases">
        <title>Sequencing and assembly of the genome of Dyadobacter sp. strain 676, a symbiont of Cyamopsis tetragonoloba.</title>
        <authorList>
            <person name="Guro P."/>
            <person name="Sazanova A."/>
            <person name="Kuznetsova I."/>
            <person name="Belimov A."/>
            <person name="Safronova V."/>
        </authorList>
    </citation>
    <scope>NUCLEOTIDE SEQUENCE</scope>
    <source>
        <strain evidence="2">676</strain>
    </source>
</reference>
<dbReference type="InterPro" id="IPR037523">
    <property type="entry name" value="VOC_core"/>
</dbReference>
<evidence type="ECO:0000313" key="2">
    <source>
        <dbReference type="EMBL" id="XCH24711.1"/>
    </source>
</evidence>